<dbReference type="PROSITE" id="PS00167">
    <property type="entry name" value="TRP_SYNTHASE_ALPHA"/>
    <property type="match status" value="1"/>
</dbReference>
<keyword evidence="7 9" id="KW-0456">Lyase</keyword>
<dbReference type="CDD" id="cd04724">
    <property type="entry name" value="Tryptophan_synthase_alpha"/>
    <property type="match status" value="1"/>
</dbReference>
<sequence>MGKVFLEQTFQYELDKGNKLFVPYIMAGDGGIESFIETLKRLEEAGASAIEVGIPFSDPVADGPTIQKAGNRALEHGVNLQQVLDELVTRREEIGVPLVFMSYINPIFKYGIDRFFLQCEEAGVDGLIIPDLPAEHRDLVSSPAEEHGIAIIQLATLTSSEKRIRELAGLSEGFLYAVTINGTTGARNEVNQNIGKHLQVLKRHSKVPVLAGFGISTPDHVREMTRNCDGVIVGSRVIDLLQENKLDEIKELIDAVKENPLLKK</sequence>
<dbReference type="FunFam" id="3.20.20.70:FF:000037">
    <property type="entry name" value="Tryptophan synthase alpha chain"/>
    <property type="match status" value="1"/>
</dbReference>
<organism evidence="11 12">
    <name type="scientific">[Bacillus] enclensis</name>
    <dbReference type="NCBI Taxonomy" id="1402860"/>
    <lineage>
        <taxon>Bacteria</taxon>
        <taxon>Bacillati</taxon>
        <taxon>Bacillota</taxon>
        <taxon>Bacilli</taxon>
        <taxon>Bacillales</taxon>
        <taxon>Bacillaceae</taxon>
        <taxon>Rossellomorea</taxon>
    </lineage>
</organism>
<dbReference type="InterPro" id="IPR013785">
    <property type="entry name" value="Aldolase_TIM"/>
</dbReference>
<accession>A0A0V8HLK3</accession>
<dbReference type="GO" id="GO:0004834">
    <property type="term" value="F:tryptophan synthase activity"/>
    <property type="evidence" value="ECO:0007669"/>
    <property type="project" value="UniProtKB-UniRule"/>
</dbReference>
<keyword evidence="5 9" id="KW-0822">Tryptophan biosynthesis</keyword>
<dbReference type="InterPro" id="IPR002028">
    <property type="entry name" value="Trp_synthase_suA"/>
</dbReference>
<comment type="catalytic activity">
    <reaction evidence="8 9">
        <text>(1S,2R)-1-C-(indol-3-yl)glycerol 3-phosphate + L-serine = D-glyceraldehyde 3-phosphate + L-tryptophan + H2O</text>
        <dbReference type="Rhea" id="RHEA:10532"/>
        <dbReference type="ChEBI" id="CHEBI:15377"/>
        <dbReference type="ChEBI" id="CHEBI:33384"/>
        <dbReference type="ChEBI" id="CHEBI:57912"/>
        <dbReference type="ChEBI" id="CHEBI:58866"/>
        <dbReference type="ChEBI" id="CHEBI:59776"/>
        <dbReference type="EC" id="4.2.1.20"/>
    </reaction>
</comment>
<protein>
    <recommendedName>
        <fullName evidence="9">Tryptophan synthase alpha chain</fullName>
        <ecNumber evidence="9">4.2.1.20</ecNumber>
    </recommendedName>
</protein>
<evidence type="ECO:0000256" key="9">
    <source>
        <dbReference type="HAMAP-Rule" id="MF_00131"/>
    </source>
</evidence>
<evidence type="ECO:0000256" key="1">
    <source>
        <dbReference type="ARBA" id="ARBA00003365"/>
    </source>
</evidence>
<dbReference type="EMBL" id="FMAU01000001">
    <property type="protein sequence ID" value="SCB81530.1"/>
    <property type="molecule type" value="Genomic_DNA"/>
</dbReference>
<evidence type="ECO:0000256" key="5">
    <source>
        <dbReference type="ARBA" id="ARBA00022822"/>
    </source>
</evidence>
<dbReference type="EC" id="4.2.1.20" evidence="9"/>
<dbReference type="UniPathway" id="UPA00035">
    <property type="reaction ID" value="UER00044"/>
</dbReference>
<keyword evidence="12" id="KW-1185">Reference proteome</keyword>
<comment type="subunit">
    <text evidence="3 9">Tetramer of two alpha and two beta chains.</text>
</comment>
<dbReference type="Proteomes" id="UP000181997">
    <property type="component" value="Unassembled WGS sequence"/>
</dbReference>
<gene>
    <name evidence="9" type="primary">trpA</name>
    <name evidence="11" type="ORF">GA0061094_0693</name>
</gene>
<feature type="active site" description="Proton acceptor" evidence="9">
    <location>
        <position position="51"/>
    </location>
</feature>
<feature type="active site" description="Proton acceptor" evidence="9">
    <location>
        <position position="62"/>
    </location>
</feature>
<dbReference type="PANTHER" id="PTHR43406">
    <property type="entry name" value="TRYPTOPHAN SYNTHASE, ALPHA CHAIN"/>
    <property type="match status" value="1"/>
</dbReference>
<dbReference type="InterPro" id="IPR011060">
    <property type="entry name" value="RibuloseP-bd_barrel"/>
</dbReference>
<evidence type="ECO:0000256" key="8">
    <source>
        <dbReference type="ARBA" id="ARBA00049047"/>
    </source>
</evidence>
<keyword evidence="6 9" id="KW-0057">Aromatic amino acid biosynthesis</keyword>
<dbReference type="SUPFAM" id="SSF51366">
    <property type="entry name" value="Ribulose-phoshate binding barrel"/>
    <property type="match status" value="1"/>
</dbReference>
<dbReference type="Gene3D" id="3.20.20.70">
    <property type="entry name" value="Aldolase class I"/>
    <property type="match status" value="1"/>
</dbReference>
<evidence type="ECO:0000256" key="2">
    <source>
        <dbReference type="ARBA" id="ARBA00004733"/>
    </source>
</evidence>
<dbReference type="HAMAP" id="MF_00131">
    <property type="entry name" value="Trp_synth_alpha"/>
    <property type="match status" value="1"/>
</dbReference>
<dbReference type="Pfam" id="PF00290">
    <property type="entry name" value="Trp_syntA"/>
    <property type="match status" value="1"/>
</dbReference>
<reference evidence="12" key="1">
    <citation type="submission" date="2016-08" db="EMBL/GenBank/DDBJ databases">
        <authorList>
            <person name="Varghese N."/>
            <person name="Submissions Spin"/>
        </authorList>
    </citation>
    <scope>NUCLEOTIDE SEQUENCE [LARGE SCALE GENOMIC DNA]</scope>
    <source>
        <strain evidence="12">SGD-1123</strain>
    </source>
</reference>
<keyword evidence="4 9" id="KW-0028">Amino-acid biosynthesis</keyword>
<evidence type="ECO:0000256" key="10">
    <source>
        <dbReference type="RuleBase" id="RU003662"/>
    </source>
</evidence>
<comment type="similarity">
    <text evidence="9 10">Belongs to the TrpA family.</text>
</comment>
<dbReference type="RefSeq" id="WP_058297532.1">
    <property type="nucleotide sequence ID" value="NZ_FMAU01000001.1"/>
</dbReference>
<dbReference type="InterPro" id="IPR018204">
    <property type="entry name" value="Trp_synthase_alpha_AS"/>
</dbReference>
<comment type="function">
    <text evidence="1 9">The alpha subunit is responsible for the aldol cleavage of indoleglycerol phosphate to indole and glyceraldehyde 3-phosphate.</text>
</comment>
<evidence type="ECO:0000313" key="12">
    <source>
        <dbReference type="Proteomes" id="UP000181997"/>
    </source>
</evidence>
<proteinExistence type="inferred from homology"/>
<evidence type="ECO:0000256" key="3">
    <source>
        <dbReference type="ARBA" id="ARBA00011270"/>
    </source>
</evidence>
<name>A0A0V8HLK3_9BACI</name>
<dbReference type="AlphaFoldDB" id="A0A0V8HLK3"/>
<dbReference type="PANTHER" id="PTHR43406:SF1">
    <property type="entry name" value="TRYPTOPHAN SYNTHASE ALPHA CHAIN, CHLOROPLASTIC"/>
    <property type="match status" value="1"/>
</dbReference>
<dbReference type="NCBIfam" id="TIGR00262">
    <property type="entry name" value="trpA"/>
    <property type="match status" value="1"/>
</dbReference>
<dbReference type="GO" id="GO:0005829">
    <property type="term" value="C:cytosol"/>
    <property type="evidence" value="ECO:0007669"/>
    <property type="project" value="TreeGrafter"/>
</dbReference>
<evidence type="ECO:0000256" key="4">
    <source>
        <dbReference type="ARBA" id="ARBA00022605"/>
    </source>
</evidence>
<evidence type="ECO:0000256" key="6">
    <source>
        <dbReference type="ARBA" id="ARBA00023141"/>
    </source>
</evidence>
<evidence type="ECO:0000256" key="7">
    <source>
        <dbReference type="ARBA" id="ARBA00023239"/>
    </source>
</evidence>
<comment type="pathway">
    <text evidence="2 9">Amino-acid biosynthesis; L-tryptophan biosynthesis; L-tryptophan from chorismate: step 5/5.</text>
</comment>
<dbReference type="OrthoDB" id="9804578at2"/>
<evidence type="ECO:0000313" key="11">
    <source>
        <dbReference type="EMBL" id="SCB81530.1"/>
    </source>
</evidence>